<dbReference type="KEGG" id="ovb:NB640_02290"/>
<organism evidence="2 3">
    <name type="scientific">Oxalobacter vibrioformis</name>
    <dbReference type="NCBI Taxonomy" id="933080"/>
    <lineage>
        <taxon>Bacteria</taxon>
        <taxon>Pseudomonadati</taxon>
        <taxon>Pseudomonadota</taxon>
        <taxon>Betaproteobacteria</taxon>
        <taxon>Burkholderiales</taxon>
        <taxon>Oxalobacteraceae</taxon>
        <taxon>Oxalobacter</taxon>
    </lineage>
</organism>
<dbReference type="EMBL" id="CP098242">
    <property type="protein sequence ID" value="WAW10509.1"/>
    <property type="molecule type" value="Genomic_DNA"/>
</dbReference>
<gene>
    <name evidence="2" type="ORF">NB640_02290</name>
</gene>
<evidence type="ECO:0000313" key="3">
    <source>
        <dbReference type="Proteomes" id="UP001156215"/>
    </source>
</evidence>
<accession>A0A9E9LZQ4</accession>
<evidence type="ECO:0000256" key="1">
    <source>
        <dbReference type="SAM" id="MobiDB-lite"/>
    </source>
</evidence>
<dbReference type="InterPro" id="IPR024291">
    <property type="entry name" value="DUF3829"/>
</dbReference>
<keyword evidence="3" id="KW-1185">Reference proteome</keyword>
<feature type="region of interest" description="Disordered" evidence="1">
    <location>
        <begin position="24"/>
        <end position="55"/>
    </location>
</feature>
<proteinExistence type="predicted"/>
<dbReference type="Proteomes" id="UP001156215">
    <property type="component" value="Chromosome"/>
</dbReference>
<name>A0A9E9LZQ4_9BURK</name>
<feature type="compositionally biased region" description="Low complexity" evidence="1">
    <location>
        <begin position="29"/>
        <end position="51"/>
    </location>
</feature>
<reference evidence="2" key="1">
    <citation type="journal article" date="2022" name="Front. Microbiol.">
        <title>New perspectives on an old grouping: The genomic and phenotypic variability of Oxalobacter formigenes and the implications for calcium oxalate stone prevention.</title>
        <authorList>
            <person name="Chmiel J.A."/>
            <person name="Carr C."/>
            <person name="Stuivenberg G.A."/>
            <person name="Venema R."/>
            <person name="Chanyi R.M."/>
            <person name="Al K.F."/>
            <person name="Giguere D."/>
            <person name="Say H."/>
            <person name="Akouris P.P."/>
            <person name="Dominguez Romero S.A."/>
            <person name="Kwong A."/>
            <person name="Tai V."/>
            <person name="Koval S.F."/>
            <person name="Razvi H."/>
            <person name="Bjazevic J."/>
            <person name="Burton J.P."/>
        </authorList>
    </citation>
    <scope>NUCLEOTIDE SEQUENCE</scope>
    <source>
        <strain evidence="2">WoOx3</strain>
    </source>
</reference>
<evidence type="ECO:0000313" key="2">
    <source>
        <dbReference type="EMBL" id="WAW10509.1"/>
    </source>
</evidence>
<dbReference type="AlphaFoldDB" id="A0A9E9LZQ4"/>
<sequence length="322" mass="35282">MKYASFVIPAMLAVALGVTGYGKSDNKQPAADNKAAQSASAPAKEAPAVKADQAPTEKLNAYSEGYNRMMRGTWGLSGTYERLQKFSARAKTSDNLSLPTMSNLSGAIDSFKKGLAISGGMDDLDAALKPVVEAGEKLLAQQKELEPYFKSKAYKEDDLAKGKAAFPEMLANYDGMIAAMDKVDDLLTAYQRAASEKRLAGFKDKGDMLRYYTEESMLYAQDILSVFEDPEQTIKSAESYTKADEILPKLEASLEAHRKVIEEEKGKGTSVGSYESVNSNLTSLLGSYRDLRQKKSGNAYNSMTKRYNDAVDSYNRAARFSR</sequence>
<protein>
    <submittedName>
        <fullName evidence="2">YiiG family protein</fullName>
    </submittedName>
</protein>
<dbReference type="Pfam" id="PF12889">
    <property type="entry name" value="DUF3829"/>
    <property type="match status" value="1"/>
</dbReference>
<dbReference type="RefSeq" id="WP_269309525.1">
    <property type="nucleotide sequence ID" value="NZ_CP098242.1"/>
</dbReference>